<evidence type="ECO:0000313" key="14">
    <source>
        <dbReference type="EMBL" id="CAK0780171.1"/>
    </source>
</evidence>
<dbReference type="EMBL" id="CAUYUE010000006">
    <property type="protein sequence ID" value="CAK0780171.1"/>
    <property type="molecule type" value="Genomic_DNA"/>
</dbReference>
<dbReference type="GO" id="GO:0008610">
    <property type="term" value="P:lipid biosynthetic process"/>
    <property type="evidence" value="ECO:0007669"/>
    <property type="project" value="InterPro"/>
</dbReference>
<feature type="transmembrane region" description="Helical" evidence="13">
    <location>
        <begin position="415"/>
        <end position="433"/>
    </location>
</feature>
<keyword evidence="10 13" id="KW-1133">Transmembrane helix</keyword>
<dbReference type="GO" id="GO:0045338">
    <property type="term" value="P:farnesyl diphosphate metabolic process"/>
    <property type="evidence" value="ECO:0007669"/>
    <property type="project" value="InterPro"/>
</dbReference>
<dbReference type="GO" id="GO:0055056">
    <property type="term" value="F:D-glucose transmembrane transporter activity"/>
    <property type="evidence" value="ECO:0007669"/>
    <property type="project" value="UniProtKB-UniRule"/>
</dbReference>
<gene>
    <name evidence="14" type="ORF">CVIRNUC_004956</name>
</gene>
<evidence type="ECO:0000256" key="11">
    <source>
        <dbReference type="ARBA" id="ARBA00023098"/>
    </source>
</evidence>
<evidence type="ECO:0000256" key="1">
    <source>
        <dbReference type="ARBA" id="ARBA00001946"/>
    </source>
</evidence>
<name>A0AAV1I3U7_9CHLO</name>
<dbReference type="InterPro" id="IPR006449">
    <property type="entry name" value="Squal_synth-like"/>
</dbReference>
<evidence type="ECO:0000256" key="12">
    <source>
        <dbReference type="ARBA" id="ARBA00023136"/>
    </source>
</evidence>
<dbReference type="SFLD" id="SFLDS00005">
    <property type="entry name" value="Isoprenoid_Synthase_Type_I"/>
    <property type="match status" value="1"/>
</dbReference>
<dbReference type="InterPro" id="IPR008949">
    <property type="entry name" value="Isoprenoid_synthase_dom_sf"/>
</dbReference>
<evidence type="ECO:0000256" key="6">
    <source>
        <dbReference type="ARBA" id="ARBA00022679"/>
    </source>
</evidence>
<dbReference type="GO" id="GO:0046872">
    <property type="term" value="F:metal ion binding"/>
    <property type="evidence" value="ECO:0007669"/>
    <property type="project" value="UniProtKB-KW"/>
</dbReference>
<comment type="subcellular location">
    <subcellularLocation>
        <location evidence="2">Membrane</location>
    </subcellularLocation>
</comment>
<dbReference type="SUPFAM" id="SSF48576">
    <property type="entry name" value="Terpenoid synthases"/>
    <property type="match status" value="1"/>
</dbReference>
<keyword evidence="15" id="KW-1185">Reference proteome</keyword>
<dbReference type="EC" id="2.5.1.21" evidence="4 13"/>
<dbReference type="InterPro" id="IPR044844">
    <property type="entry name" value="Trans_IPPS_euk-type"/>
</dbReference>
<evidence type="ECO:0000256" key="9">
    <source>
        <dbReference type="ARBA" id="ARBA00022842"/>
    </source>
</evidence>
<dbReference type="SFLD" id="SFLDG01018">
    <property type="entry name" value="Squalene/Phytoene_Synthase_Lik"/>
    <property type="match status" value="1"/>
</dbReference>
<sequence>MGKLREVLEHPDELVPLIQMAYAAERAKVLPKDENLAFCYSMLNRVSRSFAVVIQRLPPELRDAVCIFYLVLRALDTVEDDMAIKADVKLPLLRAFHEKIYDRSWSMNCGYGAYVDLMKRYPLVTDAFLQLKPGYQKVIADITHRMGDGMAEFIEKEVVTVRDYDLYCHYVAGLVGIGLCQLFASSQLESEDFYKMEDLANHMGLFLQKTNIIRDYLEDINEEPAPRMFWPREIWGKYAKKLDDFKGPENAQQAIGCLNELVTDALRHAPYCLQYMAKLRNPDIFRFCAIPQVMAIGTLALCYDNHKVFTGVVKMRRGETAKYVQLLGNMGDLFRAFDLFAGRLASKAARLQQTDQHAQTAHERAAELQGLCTSGLARLPPSQRASGPSSLQTFGRGMAFVGFGYQAKTFVQEQWQLYLLYTMLLVAFIYTLCKH</sequence>
<evidence type="ECO:0000256" key="8">
    <source>
        <dbReference type="ARBA" id="ARBA00022723"/>
    </source>
</evidence>
<keyword evidence="6 13" id="KW-0808">Transferase</keyword>
<evidence type="ECO:0000256" key="4">
    <source>
        <dbReference type="ARBA" id="ARBA00012373"/>
    </source>
</evidence>
<protein>
    <recommendedName>
        <fullName evidence="4 13">Squalene synthase</fullName>
        <ecNumber evidence="4 13">2.5.1.21</ecNumber>
    </recommendedName>
</protein>
<comment type="catalytic activity">
    <reaction evidence="13">
        <text>2 (2E,6E)-farnesyl diphosphate + NADH + H(+) = squalene + 2 diphosphate + NAD(+)</text>
        <dbReference type="Rhea" id="RHEA:32299"/>
        <dbReference type="ChEBI" id="CHEBI:15378"/>
        <dbReference type="ChEBI" id="CHEBI:15440"/>
        <dbReference type="ChEBI" id="CHEBI:33019"/>
        <dbReference type="ChEBI" id="CHEBI:57540"/>
        <dbReference type="ChEBI" id="CHEBI:57945"/>
        <dbReference type="ChEBI" id="CHEBI:175763"/>
        <dbReference type="EC" id="2.5.1.21"/>
    </reaction>
</comment>
<reference evidence="14 15" key="1">
    <citation type="submission" date="2023-10" db="EMBL/GenBank/DDBJ databases">
        <authorList>
            <person name="Maclean D."/>
            <person name="Macfadyen A."/>
        </authorList>
    </citation>
    <scope>NUCLEOTIDE SEQUENCE [LARGE SCALE GENOMIC DNA]</scope>
</reference>
<dbReference type="PANTHER" id="PTHR11626:SF2">
    <property type="entry name" value="SQUALENE SYNTHASE"/>
    <property type="match status" value="1"/>
</dbReference>
<evidence type="ECO:0000313" key="15">
    <source>
        <dbReference type="Proteomes" id="UP001314263"/>
    </source>
</evidence>
<dbReference type="GO" id="GO:0051996">
    <property type="term" value="F:squalene synthase [NAD(P)H] activity"/>
    <property type="evidence" value="ECO:0007669"/>
    <property type="project" value="UniProtKB-UniRule"/>
</dbReference>
<evidence type="ECO:0000256" key="2">
    <source>
        <dbReference type="ARBA" id="ARBA00004370"/>
    </source>
</evidence>
<keyword evidence="12 13" id="KW-0472">Membrane</keyword>
<accession>A0AAV1I3U7</accession>
<comment type="catalytic activity">
    <reaction evidence="13">
        <text>2 (2E,6E)-farnesyl diphosphate + NADPH + H(+) = squalene + 2 diphosphate + NADP(+)</text>
        <dbReference type="Rhea" id="RHEA:32295"/>
        <dbReference type="ChEBI" id="CHEBI:15378"/>
        <dbReference type="ChEBI" id="CHEBI:15440"/>
        <dbReference type="ChEBI" id="CHEBI:33019"/>
        <dbReference type="ChEBI" id="CHEBI:57783"/>
        <dbReference type="ChEBI" id="CHEBI:58349"/>
        <dbReference type="ChEBI" id="CHEBI:175763"/>
        <dbReference type="EC" id="2.5.1.21"/>
    </reaction>
</comment>
<dbReference type="Pfam" id="PF00494">
    <property type="entry name" value="SQS_PSY"/>
    <property type="match status" value="1"/>
</dbReference>
<comment type="caution">
    <text evidence="14">The sequence shown here is derived from an EMBL/GenBank/DDBJ whole genome shotgun (WGS) entry which is preliminary data.</text>
</comment>
<comment type="function">
    <text evidence="13">Catalyzes the condensation of 2 farnesyl pyrophosphate (FPP) moieties to form squalene.</text>
</comment>
<evidence type="ECO:0000256" key="10">
    <source>
        <dbReference type="ARBA" id="ARBA00022989"/>
    </source>
</evidence>
<comment type="similarity">
    <text evidence="3 13">Belongs to the phytoene/squalene synthase family.</text>
</comment>
<dbReference type="PROSITE" id="PS01044">
    <property type="entry name" value="SQUALEN_PHYTOEN_SYN_1"/>
    <property type="match status" value="1"/>
</dbReference>
<keyword evidence="9" id="KW-0460">Magnesium</keyword>
<dbReference type="Gene3D" id="1.10.600.10">
    <property type="entry name" value="Farnesyl Diphosphate Synthase"/>
    <property type="match status" value="1"/>
</dbReference>
<dbReference type="PANTHER" id="PTHR11626">
    <property type="entry name" value="FARNESYL-DIPHOSPHATE FARNESYLTRANSFERASE"/>
    <property type="match status" value="1"/>
</dbReference>
<dbReference type="NCBIfam" id="TIGR01559">
    <property type="entry name" value="squal_synth"/>
    <property type="match status" value="1"/>
</dbReference>
<dbReference type="PROSITE" id="PS01045">
    <property type="entry name" value="SQUALEN_PHYTOEN_SYN_2"/>
    <property type="match status" value="1"/>
</dbReference>
<dbReference type="AlphaFoldDB" id="A0AAV1I3U7"/>
<proteinExistence type="inferred from homology"/>
<dbReference type="InterPro" id="IPR019845">
    <property type="entry name" value="Squalene/phytoene_synthase_CS"/>
</dbReference>
<evidence type="ECO:0000256" key="13">
    <source>
        <dbReference type="RuleBase" id="RU368088"/>
    </source>
</evidence>
<dbReference type="GO" id="GO:0005789">
    <property type="term" value="C:endoplasmic reticulum membrane"/>
    <property type="evidence" value="ECO:0007669"/>
    <property type="project" value="TreeGrafter"/>
</dbReference>
<keyword evidence="11" id="KW-0443">Lipid metabolism</keyword>
<evidence type="ECO:0000256" key="3">
    <source>
        <dbReference type="ARBA" id="ARBA00006251"/>
    </source>
</evidence>
<dbReference type="CDD" id="cd00683">
    <property type="entry name" value="Trans_IPPS_HH"/>
    <property type="match status" value="1"/>
</dbReference>
<organism evidence="14 15">
    <name type="scientific">Coccomyxa viridis</name>
    <dbReference type="NCBI Taxonomy" id="1274662"/>
    <lineage>
        <taxon>Eukaryota</taxon>
        <taxon>Viridiplantae</taxon>
        <taxon>Chlorophyta</taxon>
        <taxon>core chlorophytes</taxon>
        <taxon>Trebouxiophyceae</taxon>
        <taxon>Trebouxiophyceae incertae sedis</taxon>
        <taxon>Coccomyxaceae</taxon>
        <taxon>Coccomyxa</taxon>
    </lineage>
</organism>
<keyword evidence="8" id="KW-0479">Metal-binding</keyword>
<evidence type="ECO:0000256" key="7">
    <source>
        <dbReference type="ARBA" id="ARBA00022692"/>
    </source>
</evidence>
<keyword evidence="7 13" id="KW-0812">Transmembrane</keyword>
<comment type="cofactor">
    <cofactor evidence="1 13">
        <name>Mg(2+)</name>
        <dbReference type="ChEBI" id="CHEBI:18420"/>
    </cofactor>
</comment>
<evidence type="ECO:0000256" key="5">
    <source>
        <dbReference type="ARBA" id="ARBA00022516"/>
    </source>
</evidence>
<dbReference type="FunFam" id="1.10.600.10:FF:000003">
    <property type="entry name" value="Farnesyl-diphosphate farnesyltransferase 1"/>
    <property type="match status" value="1"/>
</dbReference>
<dbReference type="Proteomes" id="UP001314263">
    <property type="component" value="Unassembled WGS sequence"/>
</dbReference>
<dbReference type="InterPro" id="IPR002060">
    <property type="entry name" value="Squ/phyt_synthse"/>
</dbReference>
<keyword evidence="5" id="KW-0444">Lipid biosynthesis</keyword>
<dbReference type="InterPro" id="IPR033904">
    <property type="entry name" value="Trans_IPPS_HH"/>
</dbReference>